<keyword evidence="1" id="KW-0479">Metal-binding</keyword>
<dbReference type="Pfam" id="PF13639">
    <property type="entry name" value="zf-RING_2"/>
    <property type="match status" value="1"/>
</dbReference>
<dbReference type="Gene3D" id="3.30.40.10">
    <property type="entry name" value="Zinc/RING finger domain, C3HC4 (zinc finger)"/>
    <property type="match status" value="2"/>
</dbReference>
<feature type="domain" description="RING-type" evidence="3">
    <location>
        <begin position="226"/>
        <end position="268"/>
    </location>
</feature>
<protein>
    <submittedName>
        <fullName evidence="4">E3 ubiquitin-protein ligase</fullName>
    </submittedName>
</protein>
<proteinExistence type="predicted"/>
<evidence type="ECO:0000256" key="1">
    <source>
        <dbReference type="PROSITE-ProRule" id="PRU00175"/>
    </source>
</evidence>
<reference evidence="4 5" key="1">
    <citation type="submission" date="2019-04" db="EMBL/GenBank/DDBJ databases">
        <title>An improved genome assembly and genetic linkage map for asparagus bean, Vigna unguiculata ssp. sesquipedialis.</title>
        <authorList>
            <person name="Xia Q."/>
            <person name="Zhang R."/>
            <person name="Dong Y."/>
        </authorList>
    </citation>
    <scope>NUCLEOTIDE SEQUENCE [LARGE SCALE GENOMIC DNA]</scope>
    <source>
        <tissue evidence="4">Leaf</tissue>
    </source>
</reference>
<keyword evidence="5" id="KW-1185">Reference proteome</keyword>
<organism evidence="4 5">
    <name type="scientific">Vigna unguiculata</name>
    <name type="common">Cowpea</name>
    <dbReference type="NCBI Taxonomy" id="3917"/>
    <lineage>
        <taxon>Eukaryota</taxon>
        <taxon>Viridiplantae</taxon>
        <taxon>Streptophyta</taxon>
        <taxon>Embryophyta</taxon>
        <taxon>Tracheophyta</taxon>
        <taxon>Spermatophyta</taxon>
        <taxon>Magnoliopsida</taxon>
        <taxon>eudicotyledons</taxon>
        <taxon>Gunneridae</taxon>
        <taxon>Pentapetalae</taxon>
        <taxon>rosids</taxon>
        <taxon>fabids</taxon>
        <taxon>Fabales</taxon>
        <taxon>Fabaceae</taxon>
        <taxon>Papilionoideae</taxon>
        <taxon>50 kb inversion clade</taxon>
        <taxon>NPAAA clade</taxon>
        <taxon>indigoferoid/millettioid clade</taxon>
        <taxon>Phaseoleae</taxon>
        <taxon>Vigna</taxon>
    </lineage>
</organism>
<feature type="transmembrane region" description="Helical" evidence="2">
    <location>
        <begin position="16"/>
        <end position="39"/>
    </location>
</feature>
<feature type="transmembrane region" description="Helical" evidence="2">
    <location>
        <begin position="146"/>
        <end position="165"/>
    </location>
</feature>
<accession>A0A4D6N1X3</accession>
<dbReference type="PANTHER" id="PTHR46719">
    <property type="entry name" value="TRANSCRIPTION FACTOR C2H2 FAMILY-RELATED"/>
    <property type="match status" value="1"/>
</dbReference>
<dbReference type="PANTHER" id="PTHR46719:SF14">
    <property type="entry name" value="TRANSCRIPTION FACTOR C2H2 FAMILY-RELATED"/>
    <property type="match status" value="1"/>
</dbReference>
<dbReference type="Proteomes" id="UP000501690">
    <property type="component" value="Linkage Group LG9"/>
</dbReference>
<gene>
    <name evidence="4" type="ORF">DEO72_LG9g2796</name>
</gene>
<dbReference type="PROSITE" id="PS50089">
    <property type="entry name" value="ZF_RING_2"/>
    <property type="match status" value="1"/>
</dbReference>
<dbReference type="Pfam" id="PF17123">
    <property type="entry name" value="zf-RING_11"/>
    <property type="match status" value="1"/>
</dbReference>
<dbReference type="EMBL" id="CP039353">
    <property type="protein sequence ID" value="QCE07776.1"/>
    <property type="molecule type" value="Genomic_DNA"/>
</dbReference>
<evidence type="ECO:0000313" key="4">
    <source>
        <dbReference type="EMBL" id="QCE07776.1"/>
    </source>
</evidence>
<name>A0A4D6N1X3_VIGUN</name>
<dbReference type="InterPro" id="IPR045899">
    <property type="entry name" value="ATL71-like"/>
</dbReference>
<dbReference type="AlphaFoldDB" id="A0A4D6N1X3"/>
<dbReference type="InterPro" id="IPR013083">
    <property type="entry name" value="Znf_RING/FYVE/PHD"/>
</dbReference>
<dbReference type="InterPro" id="IPR001841">
    <property type="entry name" value="Znf_RING"/>
</dbReference>
<dbReference type="SUPFAM" id="SSF57850">
    <property type="entry name" value="RING/U-box"/>
    <property type="match status" value="2"/>
</dbReference>
<evidence type="ECO:0000256" key="2">
    <source>
        <dbReference type="SAM" id="Phobius"/>
    </source>
</evidence>
<evidence type="ECO:0000313" key="5">
    <source>
        <dbReference type="Proteomes" id="UP000501690"/>
    </source>
</evidence>
<evidence type="ECO:0000259" key="3">
    <source>
        <dbReference type="PROSITE" id="PS50089"/>
    </source>
</evidence>
<keyword evidence="2" id="KW-0472">Membrane</keyword>
<keyword evidence="2" id="KW-1133">Transmembrane helix</keyword>
<sequence length="280" mass="30384">MNNSTSTKDYGFNSDGFAYGVAFVIGSVVLLLTVTFACVRLRMARGPNMLNILGGIPASHPATDEDSAEQGVGLRLDDIDTSFERYPKLVYSEVEKSSSSSNIPSCSCSICLGDYKEGDMLRLLPRCDHIFHLACVDPWLSSEESVLLLVSFIILTLIVTLAAYLCSTDIPRTAPSVPAAVTHSNHTTITVEAPEPCIDQSVCNFPSLQFSKAKLCGSTSSSSSSCSICLMDYKDRDSLRVLPACGHFFHVKCVDPWLRINMTCPVCRTTIALSDVSKTL</sequence>
<keyword evidence="1" id="KW-0862">Zinc</keyword>
<dbReference type="GO" id="GO:0008270">
    <property type="term" value="F:zinc ion binding"/>
    <property type="evidence" value="ECO:0007669"/>
    <property type="project" value="UniProtKB-KW"/>
</dbReference>
<keyword evidence="1" id="KW-0863">Zinc-finger</keyword>
<keyword evidence="2" id="KW-0812">Transmembrane</keyword>
<dbReference type="SMART" id="SM00184">
    <property type="entry name" value="RING"/>
    <property type="match status" value="2"/>
</dbReference>